<evidence type="ECO:0000256" key="1">
    <source>
        <dbReference type="SAM" id="SignalP"/>
    </source>
</evidence>
<name>A0A285S1Q4_9BACL</name>
<dbReference type="OrthoDB" id="2453732at2"/>
<dbReference type="Gene3D" id="2.40.360.20">
    <property type="match status" value="1"/>
</dbReference>
<keyword evidence="1" id="KW-0732">Signal</keyword>
<feature type="signal peptide" evidence="1">
    <location>
        <begin position="1"/>
        <end position="29"/>
    </location>
</feature>
<evidence type="ECO:0000313" key="3">
    <source>
        <dbReference type="Proteomes" id="UP000219636"/>
    </source>
</evidence>
<dbReference type="RefSeq" id="WP_097072463.1">
    <property type="nucleotide sequence ID" value="NZ_OBMQ01000002.1"/>
</dbReference>
<sequence>MKRKIYLKLLLTLALILSIIPLVSEPADAASVSYMLNKKKVYTYQDYQLKETYEAKFDKNKSKEIERIVTQSSESSGLTCFTDHSCYKEDKKTLSQMVMYAGLIENLTYPVKVNKSWETSMGDIRKITAIKTVKVKAGTFKNVVVVKETRSYDKKEFYIEYYAPNVGLILKEASNEETNYKTTKQIELIKLK</sequence>
<dbReference type="AlphaFoldDB" id="A0A285S1Q4"/>
<organism evidence="2 3">
    <name type="scientific">Ureibacillus xyleni</name>
    <dbReference type="NCBI Taxonomy" id="614648"/>
    <lineage>
        <taxon>Bacteria</taxon>
        <taxon>Bacillati</taxon>
        <taxon>Bacillota</taxon>
        <taxon>Bacilli</taxon>
        <taxon>Bacillales</taxon>
        <taxon>Caryophanaceae</taxon>
        <taxon>Ureibacillus</taxon>
    </lineage>
</organism>
<protein>
    <submittedName>
        <fullName evidence="2">Uncharacterized protein</fullName>
    </submittedName>
</protein>
<reference evidence="3" key="1">
    <citation type="submission" date="2017-08" db="EMBL/GenBank/DDBJ databases">
        <authorList>
            <person name="Varghese N."/>
            <person name="Submissions S."/>
        </authorList>
    </citation>
    <scope>NUCLEOTIDE SEQUENCE [LARGE SCALE GENOMIC DNA]</scope>
    <source>
        <strain evidence="3">JC22</strain>
    </source>
</reference>
<gene>
    <name evidence="2" type="ORF">SAMN05880501_10299</name>
</gene>
<evidence type="ECO:0000313" key="2">
    <source>
        <dbReference type="EMBL" id="SOB98794.1"/>
    </source>
</evidence>
<accession>A0A285S1Q4</accession>
<proteinExistence type="predicted"/>
<feature type="chain" id="PRO_5013216216" evidence="1">
    <location>
        <begin position="30"/>
        <end position="192"/>
    </location>
</feature>
<dbReference type="Proteomes" id="UP000219636">
    <property type="component" value="Unassembled WGS sequence"/>
</dbReference>
<dbReference type="EMBL" id="OBMQ01000002">
    <property type="protein sequence ID" value="SOB98794.1"/>
    <property type="molecule type" value="Genomic_DNA"/>
</dbReference>
<keyword evidence="3" id="KW-1185">Reference proteome</keyword>